<feature type="transmembrane region" description="Helical" evidence="1">
    <location>
        <begin position="46"/>
        <end position="68"/>
    </location>
</feature>
<accession>A0A0H5QF82</accession>
<dbReference type="AlphaFoldDB" id="A0A0H5QF82"/>
<feature type="non-terminal residue" evidence="2">
    <location>
        <position position="125"/>
    </location>
</feature>
<proteinExistence type="predicted"/>
<keyword evidence="1" id="KW-0812">Transmembrane</keyword>
<dbReference type="EMBL" id="HACM01000256">
    <property type="protein sequence ID" value="CRZ00698.1"/>
    <property type="molecule type" value="Transcribed_RNA"/>
</dbReference>
<evidence type="ECO:0000256" key="1">
    <source>
        <dbReference type="SAM" id="Phobius"/>
    </source>
</evidence>
<protein>
    <submittedName>
        <fullName evidence="2">Uncharacterized protein</fullName>
    </submittedName>
</protein>
<organism evidence="2">
    <name type="scientific">Spongospora subterranea</name>
    <dbReference type="NCBI Taxonomy" id="70186"/>
    <lineage>
        <taxon>Eukaryota</taxon>
        <taxon>Sar</taxon>
        <taxon>Rhizaria</taxon>
        <taxon>Endomyxa</taxon>
        <taxon>Phytomyxea</taxon>
        <taxon>Plasmodiophorida</taxon>
        <taxon>Plasmodiophoridae</taxon>
        <taxon>Spongospora</taxon>
    </lineage>
</organism>
<name>A0A0H5QF82_9EUKA</name>
<evidence type="ECO:0000313" key="2">
    <source>
        <dbReference type="EMBL" id="CRZ00698.1"/>
    </source>
</evidence>
<keyword evidence="1" id="KW-0472">Membrane</keyword>
<reference evidence="2" key="1">
    <citation type="submission" date="2015-04" db="EMBL/GenBank/DDBJ databases">
        <title>The genome sequence of the plant pathogenic Rhizarian Plasmodiophora brassicae reveals insights in its biotrophic life cycle and the origin of chitin synthesis.</title>
        <authorList>
            <person name="Schwelm A."/>
            <person name="Fogelqvist J."/>
            <person name="Knaust A."/>
            <person name="Julke S."/>
            <person name="Lilja T."/>
            <person name="Dhandapani V."/>
            <person name="Bonilla-Rosso G."/>
            <person name="Karlsson M."/>
            <person name="Shevchenko A."/>
            <person name="Choi S.R."/>
            <person name="Kim H.G."/>
            <person name="Park J.Y."/>
            <person name="Lim Y.P."/>
            <person name="Ludwig-Muller J."/>
            <person name="Dixelius C."/>
        </authorList>
    </citation>
    <scope>NUCLEOTIDE SEQUENCE</scope>
    <source>
        <tissue evidence="2">Potato root galls</tissue>
    </source>
</reference>
<sequence>HRICHSFVFDMRRVCRQFSGAASHEAPPRRIWSEIAVFSTWSRASWFSFTLMTMIMFIDMIPIVFMLVRIGPTVLGTGPVLLRPVDGIGVFLVPSHIMGRLRLRRRVRPDRLPRRTRHGADICSL</sequence>
<keyword evidence="1" id="KW-1133">Transmembrane helix</keyword>
<feature type="non-terminal residue" evidence="2">
    <location>
        <position position="1"/>
    </location>
</feature>